<evidence type="ECO:0000313" key="3">
    <source>
        <dbReference type="Proteomes" id="UP000199170"/>
    </source>
</evidence>
<name>A0A1H3FNG1_9EURY</name>
<dbReference type="EMBL" id="FNPB01000004">
    <property type="protein sequence ID" value="SDX92582.1"/>
    <property type="molecule type" value="Genomic_DNA"/>
</dbReference>
<dbReference type="GO" id="GO:0016787">
    <property type="term" value="F:hydrolase activity"/>
    <property type="evidence" value="ECO:0007669"/>
    <property type="project" value="UniProtKB-KW"/>
</dbReference>
<keyword evidence="1" id="KW-0472">Membrane</keyword>
<reference evidence="3" key="1">
    <citation type="submission" date="2016-10" db="EMBL/GenBank/DDBJ databases">
        <authorList>
            <person name="Varghese N."/>
            <person name="Submissions S."/>
        </authorList>
    </citation>
    <scope>NUCLEOTIDE SEQUENCE [LARGE SCALE GENOMIC DNA]</scope>
    <source>
        <strain evidence="3">CGMCC 1.10118</strain>
    </source>
</reference>
<dbReference type="Pfam" id="PF04307">
    <property type="entry name" value="YdjM"/>
    <property type="match status" value="1"/>
</dbReference>
<organism evidence="2 3">
    <name type="scientific">Halobellus clavatus</name>
    <dbReference type="NCBI Taxonomy" id="660517"/>
    <lineage>
        <taxon>Archaea</taxon>
        <taxon>Methanobacteriati</taxon>
        <taxon>Methanobacteriota</taxon>
        <taxon>Stenosarchaea group</taxon>
        <taxon>Halobacteria</taxon>
        <taxon>Halobacteriales</taxon>
        <taxon>Haloferacaceae</taxon>
        <taxon>Halobellus</taxon>
    </lineage>
</organism>
<dbReference type="OrthoDB" id="200338at2157"/>
<accession>A0A1H3FNG1</accession>
<gene>
    <name evidence="2" type="ORF">SAMN04487946_10481</name>
</gene>
<dbReference type="STRING" id="660517.SAMN04487946_10481"/>
<proteinExistence type="predicted"/>
<sequence length="196" mass="21595">MWPWGHAAVGYLLYALFTYLADREVPGDVATVILAVATQLPDLIDKPLAYSFQVLPTGRSLAHSLLFAIPLCLLAWRVARSAEQWQAFAVGYGSHLLADSYGALLAGRFEMATFLLWPVLPSPEYPTESFAGHWIRLLDSLSSVTVDSVVAGALPMVVYQGLLAVGVAVLWLLHGTPGIQWLYRWLRSRTVDTTPR</sequence>
<feature type="transmembrane region" description="Helical" evidence="1">
    <location>
        <begin position="149"/>
        <end position="173"/>
    </location>
</feature>
<keyword evidence="1" id="KW-1133">Transmembrane helix</keyword>
<dbReference type="AlphaFoldDB" id="A0A1H3FNG1"/>
<keyword evidence="1" id="KW-0812">Transmembrane</keyword>
<evidence type="ECO:0000256" key="1">
    <source>
        <dbReference type="SAM" id="Phobius"/>
    </source>
</evidence>
<protein>
    <submittedName>
        <fullName evidence="2">LexA-binding, inner membrane-associated putative hydrolase</fullName>
    </submittedName>
</protein>
<keyword evidence="3" id="KW-1185">Reference proteome</keyword>
<dbReference type="InterPro" id="IPR007404">
    <property type="entry name" value="YdjM-like"/>
</dbReference>
<dbReference type="RefSeq" id="WP_089766663.1">
    <property type="nucleotide sequence ID" value="NZ_FNPB01000004.1"/>
</dbReference>
<evidence type="ECO:0000313" key="2">
    <source>
        <dbReference type="EMBL" id="SDX92582.1"/>
    </source>
</evidence>
<dbReference type="Proteomes" id="UP000199170">
    <property type="component" value="Unassembled WGS sequence"/>
</dbReference>
<keyword evidence="2" id="KW-0378">Hydrolase</keyword>